<dbReference type="InterPro" id="IPR025256">
    <property type="entry name" value="TM7S3/TM198-like_dom"/>
</dbReference>
<evidence type="ECO:0000256" key="3">
    <source>
        <dbReference type="ARBA" id="ARBA00022692"/>
    </source>
</evidence>
<evidence type="ECO:0000256" key="6">
    <source>
        <dbReference type="ARBA" id="ARBA00049737"/>
    </source>
</evidence>
<dbReference type="PANTHER" id="PTHR31247:SF5">
    <property type="entry name" value="DUF4203 DOMAIN-CONTAINING PROTEIN"/>
    <property type="match status" value="1"/>
</dbReference>
<feature type="transmembrane region" description="Helical" evidence="8">
    <location>
        <begin position="127"/>
        <end position="148"/>
    </location>
</feature>
<dbReference type="Pfam" id="PF13886">
    <property type="entry name" value="TM7S3_TM198"/>
    <property type="match status" value="1"/>
</dbReference>
<keyword evidence="5 8" id="KW-0472">Membrane</keyword>
<feature type="domain" description="TM7S3/TM198-like" evidence="10">
    <location>
        <begin position="134"/>
        <end position="321"/>
    </location>
</feature>
<keyword evidence="9" id="KW-0732">Signal</keyword>
<feature type="transmembrane region" description="Helical" evidence="8">
    <location>
        <begin position="207"/>
        <end position="226"/>
    </location>
</feature>
<evidence type="ECO:0000256" key="5">
    <source>
        <dbReference type="ARBA" id="ARBA00023136"/>
    </source>
</evidence>
<evidence type="ECO:0000259" key="10">
    <source>
        <dbReference type="Pfam" id="PF13886"/>
    </source>
</evidence>
<keyword evidence="12" id="KW-1185">Reference proteome</keyword>
<organism evidence="11 12">
    <name type="scientific">Rhodosorus marinus</name>
    <dbReference type="NCBI Taxonomy" id="101924"/>
    <lineage>
        <taxon>Eukaryota</taxon>
        <taxon>Rhodophyta</taxon>
        <taxon>Stylonematophyceae</taxon>
        <taxon>Stylonematales</taxon>
        <taxon>Stylonemataceae</taxon>
        <taxon>Rhodosorus</taxon>
    </lineage>
</organism>
<protein>
    <recommendedName>
        <fullName evidence="6">Transmembrane protein 198</fullName>
    </recommendedName>
</protein>
<feature type="compositionally biased region" description="Polar residues" evidence="7">
    <location>
        <begin position="364"/>
        <end position="382"/>
    </location>
</feature>
<accession>A0AAV8UV66</accession>
<keyword evidence="4 8" id="KW-1133">Transmembrane helix</keyword>
<dbReference type="AlphaFoldDB" id="A0AAV8UV66"/>
<dbReference type="Proteomes" id="UP001157974">
    <property type="component" value="Unassembled WGS sequence"/>
</dbReference>
<feature type="transmembrane region" description="Helical" evidence="8">
    <location>
        <begin position="263"/>
        <end position="283"/>
    </location>
</feature>
<feature type="chain" id="PRO_5043933731" description="Transmembrane protein 198" evidence="9">
    <location>
        <begin position="23"/>
        <end position="406"/>
    </location>
</feature>
<dbReference type="InterPro" id="IPR040236">
    <property type="entry name" value="TMEM198"/>
</dbReference>
<evidence type="ECO:0000256" key="4">
    <source>
        <dbReference type="ARBA" id="ARBA00022989"/>
    </source>
</evidence>
<keyword evidence="3 8" id="KW-0812">Transmembrane</keyword>
<proteinExistence type="inferred from homology"/>
<gene>
    <name evidence="11" type="ORF">NDN08_002961</name>
</gene>
<comment type="similarity">
    <text evidence="2">Belongs to the TMEM198 family.</text>
</comment>
<feature type="transmembrane region" description="Helical" evidence="8">
    <location>
        <begin position="238"/>
        <end position="256"/>
    </location>
</feature>
<evidence type="ECO:0000256" key="1">
    <source>
        <dbReference type="ARBA" id="ARBA00004141"/>
    </source>
</evidence>
<dbReference type="EMBL" id="JAMWBK010000003">
    <property type="protein sequence ID" value="KAJ8906468.1"/>
    <property type="molecule type" value="Genomic_DNA"/>
</dbReference>
<dbReference type="PANTHER" id="PTHR31247">
    <property type="entry name" value="TRANSMEMBRANE PROTEIN 198 FAMILY MEMBER"/>
    <property type="match status" value="1"/>
</dbReference>
<evidence type="ECO:0000256" key="2">
    <source>
        <dbReference type="ARBA" id="ARBA00006244"/>
    </source>
</evidence>
<evidence type="ECO:0000313" key="11">
    <source>
        <dbReference type="EMBL" id="KAJ8906468.1"/>
    </source>
</evidence>
<feature type="signal peptide" evidence="9">
    <location>
        <begin position="1"/>
        <end position="22"/>
    </location>
</feature>
<evidence type="ECO:0000256" key="8">
    <source>
        <dbReference type="SAM" id="Phobius"/>
    </source>
</evidence>
<reference evidence="11 12" key="1">
    <citation type="journal article" date="2023" name="Nat. Commun.">
        <title>Origin of minicircular mitochondrial genomes in red algae.</title>
        <authorList>
            <person name="Lee Y."/>
            <person name="Cho C.H."/>
            <person name="Lee Y.M."/>
            <person name="Park S.I."/>
            <person name="Yang J.H."/>
            <person name="West J.A."/>
            <person name="Bhattacharya D."/>
            <person name="Yoon H.S."/>
        </authorList>
    </citation>
    <scope>NUCLEOTIDE SEQUENCE [LARGE SCALE GENOMIC DNA]</scope>
    <source>
        <strain evidence="11 12">CCMP1338</strain>
        <tissue evidence="11">Whole cell</tissue>
    </source>
</reference>
<comment type="caution">
    <text evidence="11">The sequence shown here is derived from an EMBL/GenBank/DDBJ whole genome shotgun (WGS) entry which is preliminary data.</text>
</comment>
<sequence length="406" mass="43313">MNIFSQSQAVLLCLLLAVNAFGDEEVSRFRFGGVAVDTAAFGDALEVTDRILHQAVTIPRTSAEEAKHEDDNSDPSSLGERAKDVLEAAEESGLDKDAEDLTEAANDVVKGATESVLDAAEETLAKYRAILIGLCIPIGLLACFFGYFLFTPILFVTGFLLGGGFFYFAVKATLEGTSAESWGTITAAVLGGLVVGVVAIKAVAVGIFLLGASLGVTGALVLRQTVLYDKILPSNPQIALYVAMGVLGIITGIITMCMQKQMVIIATSFGGSFATVYGIGHFAGHFPDLQGLSQEDISNLYLWLYFGSFLLLGAVGCLIQFTITGKKNQRATTASKLWRPWGQAEEESDGVVSSRTERRREAQGYSQPEQQDGKSINLNVTVNPAAGGGDRRNDDVEADFANSEFF</sequence>
<evidence type="ECO:0000256" key="9">
    <source>
        <dbReference type="SAM" id="SignalP"/>
    </source>
</evidence>
<name>A0AAV8UV66_9RHOD</name>
<evidence type="ECO:0000256" key="7">
    <source>
        <dbReference type="SAM" id="MobiDB-lite"/>
    </source>
</evidence>
<evidence type="ECO:0000313" key="12">
    <source>
        <dbReference type="Proteomes" id="UP001157974"/>
    </source>
</evidence>
<comment type="subcellular location">
    <subcellularLocation>
        <location evidence="1">Membrane</location>
        <topology evidence="1">Multi-pass membrane protein</topology>
    </subcellularLocation>
</comment>
<dbReference type="GO" id="GO:0005886">
    <property type="term" value="C:plasma membrane"/>
    <property type="evidence" value="ECO:0007669"/>
    <property type="project" value="TreeGrafter"/>
</dbReference>
<feature type="transmembrane region" description="Helical" evidence="8">
    <location>
        <begin position="303"/>
        <end position="323"/>
    </location>
</feature>
<feature type="transmembrane region" description="Helical" evidence="8">
    <location>
        <begin position="182"/>
        <end position="200"/>
    </location>
</feature>
<feature type="region of interest" description="Disordered" evidence="7">
    <location>
        <begin position="345"/>
        <end position="395"/>
    </location>
</feature>